<dbReference type="EMBL" id="QNRR01000002">
    <property type="protein sequence ID" value="RBP46571.1"/>
    <property type="molecule type" value="Genomic_DNA"/>
</dbReference>
<gene>
    <name evidence="3" type="ORF">DES53_102962</name>
</gene>
<dbReference type="Pfam" id="PF07584">
    <property type="entry name" value="BatA"/>
    <property type="match status" value="1"/>
</dbReference>
<feature type="transmembrane region" description="Helical" evidence="1">
    <location>
        <begin position="6"/>
        <end position="24"/>
    </location>
</feature>
<dbReference type="InterPro" id="IPR036465">
    <property type="entry name" value="vWFA_dom_sf"/>
</dbReference>
<keyword evidence="1" id="KW-0812">Transmembrane</keyword>
<dbReference type="PANTHER" id="PTHR37464:SF1">
    <property type="entry name" value="BLL2463 PROTEIN"/>
    <property type="match status" value="1"/>
</dbReference>
<dbReference type="InterPro" id="IPR002035">
    <property type="entry name" value="VWF_A"/>
</dbReference>
<accession>A0A366HSB7</accession>
<dbReference type="SMART" id="SM00327">
    <property type="entry name" value="VWA"/>
    <property type="match status" value="1"/>
</dbReference>
<dbReference type="SUPFAM" id="SSF53300">
    <property type="entry name" value="vWA-like"/>
    <property type="match status" value="1"/>
</dbReference>
<evidence type="ECO:0000313" key="4">
    <source>
        <dbReference type="Proteomes" id="UP000253426"/>
    </source>
</evidence>
<dbReference type="PANTHER" id="PTHR37464">
    <property type="entry name" value="BLL2463 PROTEIN"/>
    <property type="match status" value="1"/>
</dbReference>
<protein>
    <submittedName>
        <fullName evidence="3">Aerotolerance regulator-like protein</fullName>
    </submittedName>
</protein>
<feature type="transmembrane region" description="Helical" evidence="1">
    <location>
        <begin position="58"/>
        <end position="76"/>
    </location>
</feature>
<sequence length="590" mass="63125">MSLLAPAFLWTLAALAPLAAIYFLKVRPRKKPVTAYFLWQKIFTEKKASALFNRLRDVLSLILMALAFAAVAFALAEPDFAGDERKDLLIVVDHSASMSAKEGTSTRLEQAKAKAKALITGLNGTQRAAVATFASETEMRAHPTRHRKSLLDAVDAIGPTELPSRVEALRSLQPGNEWMKNTRVLLITDGCLDDAARLPQVEVIKIGGEVTNVGLARADLRAVPGGVERLGLFLLPVSSSKEPVKTDITLTHMDSKRMVKVIPVTLNAGDNAPVTLTLDDAPSGRWTASLGLDDALTTDNTVNLYVPPREPVPVGVLAEDGFFLQHVVAAFDRSDQMLTLAQDAKSARIFLARGKAPETASAIVFQPQGESPFWSQVGEEILNPVPKIVAKDHPLLRYLDAETINFAGARKLTAPAGAVVLVADEGGTPLIHLMRQGEQMVCVVNLDPIVAQFYLSAWFPVMVHNGTAHLTHREGAPPATVPTGGSLRVPGLAEGATATMKSPSGTETTITGPDTGELLESGFYEIAHAGGAWSAGCSLVSPEESQLQNDTLKDTAKPIASGQSPSYWLLVLGVLVVAGESVLYHRRKVG</sequence>
<dbReference type="RefSeq" id="WP_113958075.1">
    <property type="nucleotide sequence ID" value="NZ_QNRR01000002.1"/>
</dbReference>
<organism evidence="3 4">
    <name type="scientific">Roseimicrobium gellanilyticum</name>
    <dbReference type="NCBI Taxonomy" id="748857"/>
    <lineage>
        <taxon>Bacteria</taxon>
        <taxon>Pseudomonadati</taxon>
        <taxon>Verrucomicrobiota</taxon>
        <taxon>Verrucomicrobiia</taxon>
        <taxon>Verrucomicrobiales</taxon>
        <taxon>Verrucomicrobiaceae</taxon>
        <taxon>Roseimicrobium</taxon>
    </lineage>
</organism>
<feature type="domain" description="VWFA" evidence="2">
    <location>
        <begin position="87"/>
        <end position="239"/>
    </location>
</feature>
<evidence type="ECO:0000259" key="2">
    <source>
        <dbReference type="PROSITE" id="PS50234"/>
    </source>
</evidence>
<dbReference type="OrthoDB" id="181253at2"/>
<dbReference type="PROSITE" id="PS50234">
    <property type="entry name" value="VWFA"/>
    <property type="match status" value="1"/>
</dbReference>
<keyword evidence="1" id="KW-0472">Membrane</keyword>
<comment type="caution">
    <text evidence="3">The sequence shown here is derived from an EMBL/GenBank/DDBJ whole genome shotgun (WGS) entry which is preliminary data.</text>
</comment>
<proteinExistence type="predicted"/>
<dbReference type="Proteomes" id="UP000253426">
    <property type="component" value="Unassembled WGS sequence"/>
</dbReference>
<evidence type="ECO:0000256" key="1">
    <source>
        <dbReference type="SAM" id="Phobius"/>
    </source>
</evidence>
<dbReference type="InterPro" id="IPR024163">
    <property type="entry name" value="Aerotolerance_reg_N"/>
</dbReference>
<keyword evidence="4" id="KW-1185">Reference proteome</keyword>
<dbReference type="Gene3D" id="3.40.50.410">
    <property type="entry name" value="von Willebrand factor, type A domain"/>
    <property type="match status" value="1"/>
</dbReference>
<keyword evidence="1" id="KW-1133">Transmembrane helix</keyword>
<reference evidence="3 4" key="1">
    <citation type="submission" date="2018-06" db="EMBL/GenBank/DDBJ databases">
        <title>Genomic Encyclopedia of Type Strains, Phase IV (KMG-IV): sequencing the most valuable type-strain genomes for metagenomic binning, comparative biology and taxonomic classification.</title>
        <authorList>
            <person name="Goeker M."/>
        </authorList>
    </citation>
    <scope>NUCLEOTIDE SEQUENCE [LARGE SCALE GENOMIC DNA]</scope>
    <source>
        <strain evidence="3 4">DSM 25532</strain>
    </source>
</reference>
<dbReference type="Pfam" id="PF13519">
    <property type="entry name" value="VWA_2"/>
    <property type="match status" value="1"/>
</dbReference>
<dbReference type="AlphaFoldDB" id="A0A366HSB7"/>
<evidence type="ECO:0000313" key="3">
    <source>
        <dbReference type="EMBL" id="RBP46571.1"/>
    </source>
</evidence>
<name>A0A366HSB7_9BACT</name>